<keyword evidence="3" id="KW-1185">Reference proteome</keyword>
<reference evidence="3" key="1">
    <citation type="submission" date="2018-11" db="EMBL/GenBank/DDBJ databases">
        <title>Chitinophaga lutea sp.nov., isolate from arsenic contaminated soil.</title>
        <authorList>
            <person name="Zong Y."/>
        </authorList>
    </citation>
    <scope>NUCLEOTIDE SEQUENCE [LARGE SCALE GENOMIC DNA]</scope>
    <source>
        <strain evidence="3">YLT18</strain>
    </source>
</reference>
<sequence>MTDVLYEINVSAANHRKRKRAVPTAYFIGFALLAVIPLMSGSWKLVLPAALIILLHYIWDIRKQRYFITSLTITPQKIRIRYLEKDEEKYIEEVPQHIEITRESWYGYRTGRKYKLVIYHNGEKIQQYHNRDWTELMILNAERHFKELLNNIPA</sequence>
<dbReference type="AlphaFoldDB" id="A0A3N4MFD4"/>
<proteinExistence type="predicted"/>
<keyword evidence="1" id="KW-0812">Transmembrane</keyword>
<evidence type="ECO:0000313" key="3">
    <source>
        <dbReference type="Proteomes" id="UP000279089"/>
    </source>
</evidence>
<dbReference type="Proteomes" id="UP000279089">
    <property type="component" value="Unassembled WGS sequence"/>
</dbReference>
<keyword evidence="1" id="KW-0472">Membrane</keyword>
<organism evidence="2 3">
    <name type="scientific">Chitinophaga barathri</name>
    <dbReference type="NCBI Taxonomy" id="1647451"/>
    <lineage>
        <taxon>Bacteria</taxon>
        <taxon>Pseudomonadati</taxon>
        <taxon>Bacteroidota</taxon>
        <taxon>Chitinophagia</taxon>
        <taxon>Chitinophagales</taxon>
        <taxon>Chitinophagaceae</taxon>
        <taxon>Chitinophaga</taxon>
    </lineage>
</organism>
<dbReference type="RefSeq" id="WP_123864578.1">
    <property type="nucleotide sequence ID" value="NZ_QXZY01000003.1"/>
</dbReference>
<gene>
    <name evidence="2" type="ORF">EG028_05725</name>
</gene>
<evidence type="ECO:0000313" key="2">
    <source>
        <dbReference type="EMBL" id="RPD42664.1"/>
    </source>
</evidence>
<evidence type="ECO:0000256" key="1">
    <source>
        <dbReference type="SAM" id="Phobius"/>
    </source>
</evidence>
<dbReference type="EMBL" id="RMBX01000002">
    <property type="protein sequence ID" value="RPD42664.1"/>
    <property type="molecule type" value="Genomic_DNA"/>
</dbReference>
<accession>A0A3N4MFD4</accession>
<comment type="caution">
    <text evidence="2">The sequence shown here is derived from an EMBL/GenBank/DDBJ whole genome shotgun (WGS) entry which is preliminary data.</text>
</comment>
<keyword evidence="1" id="KW-1133">Transmembrane helix</keyword>
<name>A0A3N4MFD4_9BACT</name>
<feature type="transmembrane region" description="Helical" evidence="1">
    <location>
        <begin position="21"/>
        <end position="39"/>
    </location>
</feature>
<protein>
    <submittedName>
        <fullName evidence="2">Uncharacterized protein</fullName>
    </submittedName>
</protein>